<accession>A0AAV1ATZ1</accession>
<keyword evidence="3" id="KW-1185">Reference proteome</keyword>
<protein>
    <submittedName>
        <fullName evidence="2">Uncharacterized protein</fullName>
    </submittedName>
</protein>
<organism evidence="2 3">
    <name type="scientific">Vicia faba</name>
    <name type="common">Broad bean</name>
    <name type="synonym">Faba vulgaris</name>
    <dbReference type="NCBI Taxonomy" id="3906"/>
    <lineage>
        <taxon>Eukaryota</taxon>
        <taxon>Viridiplantae</taxon>
        <taxon>Streptophyta</taxon>
        <taxon>Embryophyta</taxon>
        <taxon>Tracheophyta</taxon>
        <taxon>Spermatophyta</taxon>
        <taxon>Magnoliopsida</taxon>
        <taxon>eudicotyledons</taxon>
        <taxon>Gunneridae</taxon>
        <taxon>Pentapetalae</taxon>
        <taxon>rosids</taxon>
        <taxon>fabids</taxon>
        <taxon>Fabales</taxon>
        <taxon>Fabaceae</taxon>
        <taxon>Papilionoideae</taxon>
        <taxon>50 kb inversion clade</taxon>
        <taxon>NPAAA clade</taxon>
        <taxon>Hologalegina</taxon>
        <taxon>IRL clade</taxon>
        <taxon>Fabeae</taxon>
        <taxon>Vicia</taxon>
    </lineage>
</organism>
<dbReference type="Proteomes" id="UP001157006">
    <property type="component" value="Chromosome 5"/>
</dbReference>
<evidence type="ECO:0000256" key="1">
    <source>
        <dbReference type="SAM" id="MobiDB-lite"/>
    </source>
</evidence>
<sequence>MQEGAKILASTLRDKAMEESSETRAPEVVVRVEKAVEAVNSGFILVHITDYVLDSSYPLFVTHIPNSYQSPIHSSKHTPSPKFNMFQPLEIVMYSPKSTSTSSSNSDESDFIPIKVTPLQAIPL</sequence>
<evidence type="ECO:0000313" key="3">
    <source>
        <dbReference type="Proteomes" id="UP001157006"/>
    </source>
</evidence>
<evidence type="ECO:0000313" key="2">
    <source>
        <dbReference type="EMBL" id="CAI8613840.1"/>
    </source>
</evidence>
<gene>
    <name evidence="2" type="ORF">VFH_V100400</name>
</gene>
<feature type="region of interest" description="Disordered" evidence="1">
    <location>
        <begin position="1"/>
        <end position="24"/>
    </location>
</feature>
<feature type="compositionally biased region" description="Basic and acidic residues" evidence="1">
    <location>
        <begin position="12"/>
        <end position="24"/>
    </location>
</feature>
<reference evidence="2 3" key="1">
    <citation type="submission" date="2023-01" db="EMBL/GenBank/DDBJ databases">
        <authorList>
            <person name="Kreplak J."/>
        </authorList>
    </citation>
    <scope>NUCLEOTIDE SEQUENCE [LARGE SCALE GENOMIC DNA]</scope>
</reference>
<proteinExistence type="predicted"/>
<name>A0AAV1ATZ1_VICFA</name>
<dbReference type="AlphaFoldDB" id="A0AAV1ATZ1"/>
<dbReference type="EMBL" id="OX451740">
    <property type="protein sequence ID" value="CAI8613840.1"/>
    <property type="molecule type" value="Genomic_DNA"/>
</dbReference>